<evidence type="ECO:0000313" key="2">
    <source>
        <dbReference type="EMBL" id="WAH43275.1"/>
    </source>
</evidence>
<reference evidence="2" key="1">
    <citation type="submission" date="2022-08" db="EMBL/GenBank/DDBJ databases">
        <title>Alicyclobacillus fastidiosus DSM 17978, complete genome.</title>
        <authorList>
            <person name="Wang Q."/>
            <person name="Cai R."/>
            <person name="Wang Z."/>
        </authorList>
    </citation>
    <scope>NUCLEOTIDE SEQUENCE</scope>
    <source>
        <strain evidence="2">DSM 17978</strain>
    </source>
</reference>
<keyword evidence="3" id="KW-1185">Reference proteome</keyword>
<accession>A0ABY6ZK28</accession>
<organism evidence="2 3">
    <name type="scientific">Alicyclobacillus fastidiosus</name>
    <dbReference type="NCBI Taxonomy" id="392011"/>
    <lineage>
        <taxon>Bacteria</taxon>
        <taxon>Bacillati</taxon>
        <taxon>Bacillota</taxon>
        <taxon>Bacilli</taxon>
        <taxon>Bacillales</taxon>
        <taxon>Alicyclobacillaceae</taxon>
        <taxon>Alicyclobacillus</taxon>
    </lineage>
</organism>
<evidence type="ECO:0000313" key="3">
    <source>
        <dbReference type="Proteomes" id="UP001164761"/>
    </source>
</evidence>
<gene>
    <name evidence="2" type="ORF">NZD89_07730</name>
</gene>
<protein>
    <submittedName>
        <fullName evidence="2">Uncharacterized protein</fullName>
    </submittedName>
</protein>
<dbReference type="Proteomes" id="UP001164761">
    <property type="component" value="Chromosome"/>
</dbReference>
<sequence>MRMKIEVEDRRYGEIAPAKIAEEIIRLVCAHPSAQPPTDPGREQGNPAKEHNDHRDDVSGG</sequence>
<feature type="region of interest" description="Disordered" evidence="1">
    <location>
        <begin position="30"/>
        <end position="61"/>
    </location>
</feature>
<dbReference type="RefSeq" id="WP_268007156.1">
    <property type="nucleotide sequence ID" value="NZ_CP104067.1"/>
</dbReference>
<name>A0ABY6ZK28_9BACL</name>
<feature type="compositionally biased region" description="Basic and acidic residues" evidence="1">
    <location>
        <begin position="48"/>
        <end position="61"/>
    </location>
</feature>
<dbReference type="EMBL" id="CP104067">
    <property type="protein sequence ID" value="WAH43275.1"/>
    <property type="molecule type" value="Genomic_DNA"/>
</dbReference>
<proteinExistence type="predicted"/>
<evidence type="ECO:0000256" key="1">
    <source>
        <dbReference type="SAM" id="MobiDB-lite"/>
    </source>
</evidence>